<dbReference type="Proteomes" id="UP000597444">
    <property type="component" value="Unassembled WGS sequence"/>
</dbReference>
<dbReference type="RefSeq" id="WP_220210151.1">
    <property type="nucleotide sequence ID" value="NZ_BNJK01000002.1"/>
</dbReference>
<evidence type="ECO:0000313" key="2">
    <source>
        <dbReference type="Proteomes" id="UP000597444"/>
    </source>
</evidence>
<dbReference type="AlphaFoldDB" id="A0A8J3J0T5"/>
<evidence type="ECO:0000313" key="1">
    <source>
        <dbReference type="EMBL" id="GHO99511.1"/>
    </source>
</evidence>
<comment type="caution">
    <text evidence="1">The sequence shown here is derived from an EMBL/GenBank/DDBJ whole genome shotgun (WGS) entry which is preliminary data.</text>
</comment>
<protein>
    <submittedName>
        <fullName evidence="1">Uncharacterized protein</fullName>
    </submittedName>
</protein>
<sequence>MSDLQKALEDIKQTQQLVEGLGLPLDRVDEMIEVLHRYRRAKDSIADLRDEQFLDDAWNLWVSLSVREGSKVDVVRFLRKFAEHIAQHTLRLSAQYSDLTEIIDHIPTMDESFWKNKENEEKHG</sequence>
<organism evidence="1 2">
    <name type="scientific">Reticulibacter mediterranei</name>
    <dbReference type="NCBI Taxonomy" id="2778369"/>
    <lineage>
        <taxon>Bacteria</taxon>
        <taxon>Bacillati</taxon>
        <taxon>Chloroflexota</taxon>
        <taxon>Ktedonobacteria</taxon>
        <taxon>Ktedonobacterales</taxon>
        <taxon>Reticulibacteraceae</taxon>
        <taxon>Reticulibacter</taxon>
    </lineage>
</organism>
<gene>
    <name evidence="1" type="ORF">KSF_095590</name>
</gene>
<proteinExistence type="predicted"/>
<name>A0A8J3J0T5_9CHLR</name>
<accession>A0A8J3J0T5</accession>
<dbReference type="EMBL" id="BNJK01000002">
    <property type="protein sequence ID" value="GHO99511.1"/>
    <property type="molecule type" value="Genomic_DNA"/>
</dbReference>
<reference evidence="1" key="1">
    <citation type="submission" date="2020-10" db="EMBL/GenBank/DDBJ databases">
        <title>Taxonomic study of unclassified bacteria belonging to the class Ktedonobacteria.</title>
        <authorList>
            <person name="Yabe S."/>
            <person name="Wang C.M."/>
            <person name="Zheng Y."/>
            <person name="Sakai Y."/>
            <person name="Cavaletti L."/>
            <person name="Monciardini P."/>
            <person name="Donadio S."/>
        </authorList>
    </citation>
    <scope>NUCLEOTIDE SEQUENCE</scope>
    <source>
        <strain evidence="1">ID150040</strain>
    </source>
</reference>
<keyword evidence="2" id="KW-1185">Reference proteome</keyword>